<dbReference type="InterPro" id="IPR001387">
    <property type="entry name" value="Cro/C1-type_HTH"/>
</dbReference>
<evidence type="ECO:0000256" key="1">
    <source>
        <dbReference type="SAM" id="MobiDB-lite"/>
    </source>
</evidence>
<dbReference type="KEGG" id="sls:SLINC_4654"/>
<dbReference type="InterPro" id="IPR010982">
    <property type="entry name" value="Lambda_DNA-bd_dom_sf"/>
</dbReference>
<dbReference type="AlphaFoldDB" id="A0A1B1ME35"/>
<dbReference type="CDD" id="cd00093">
    <property type="entry name" value="HTH_XRE"/>
    <property type="match status" value="1"/>
</dbReference>
<evidence type="ECO:0000313" key="3">
    <source>
        <dbReference type="Proteomes" id="UP000092598"/>
    </source>
</evidence>
<dbReference type="SMART" id="SM00530">
    <property type="entry name" value="HTH_XRE"/>
    <property type="match status" value="1"/>
</dbReference>
<feature type="compositionally biased region" description="Basic and acidic residues" evidence="1">
    <location>
        <begin position="125"/>
        <end position="139"/>
    </location>
</feature>
<sequence>MDPGRSAPPGRLEGHRLRREQGVQAPPVRLPCLGEPLCREGVGLGHGERPERCHAGEPEQAVLERMEDVLDTAVDALVREGPLVGAVGHREQGAAARERRVRAVGRRELRAVGEAAGEDAVDPALEDRGGGEPPHRELEDHRVGPAELVLFGGDVRGQPAGQGGLLGGVHHVQPTIRAEVRYVIGVREGVCVREVVGVHRRLPLHRVQVGDADLVPGRTEVVDREGGEGRVEGAGFGVGADDEDLPAVIGFLHTATFSRVLGAQPEPPRTVGTAILVLRDPGTRPRILESMDGVDDVDGNRIGIGDGKALGGFLRARRGRVAPERAGLNGGGRRRVRGLRREELAQLAGISVDYYVRLEQGRATQPSTEVLDALARALDLDTAERRYLDTLATGRPEPAPRVRVGPVLSRALEAMAPLPAFVTDHRLDVVAWNDLGAELMGGLAEPARRDRNNARFLFHDPAAREIHPEWEERAAEAVGQLRVAAARYPDDTELAALIGALAADSADFRRIWDSGEVVMCAAGRKRLRHPAAGLLDLDFETLHVPAVPGESGLVMHVFSAAAGSREAAALERLATALV</sequence>
<dbReference type="GO" id="GO:0003677">
    <property type="term" value="F:DNA binding"/>
    <property type="evidence" value="ECO:0007669"/>
    <property type="project" value="UniProtKB-KW"/>
</dbReference>
<dbReference type="STRING" id="1915.SLINC_4654"/>
<accession>A0A1B1ME35</accession>
<dbReference type="Pfam" id="PF13560">
    <property type="entry name" value="HTH_31"/>
    <property type="match status" value="1"/>
</dbReference>
<gene>
    <name evidence="2" type="ORF">SLINC_4654</name>
</gene>
<proteinExistence type="predicted"/>
<dbReference type="PATRIC" id="fig|1915.4.peg.5167"/>
<dbReference type="InterPro" id="IPR041413">
    <property type="entry name" value="MLTR_LBD"/>
</dbReference>
<reference evidence="2 3" key="1">
    <citation type="submission" date="2016-07" db="EMBL/GenBank/DDBJ databases">
        <title>Enhancement of antibiotic productionsby engineered nitrateutilization in actinobacteria.</title>
        <authorList>
            <person name="Meng S.C."/>
        </authorList>
    </citation>
    <scope>NUCLEOTIDE SEQUENCE [LARGE SCALE GENOMIC DNA]</scope>
    <source>
        <strain evidence="2 3">NRRL 2936</strain>
    </source>
</reference>
<dbReference type="Proteomes" id="UP000092598">
    <property type="component" value="Chromosome"/>
</dbReference>
<keyword evidence="3" id="KW-1185">Reference proteome</keyword>
<evidence type="ECO:0000313" key="2">
    <source>
        <dbReference type="EMBL" id="ANS66878.1"/>
    </source>
</evidence>
<feature type="compositionally biased region" description="Basic and acidic residues" evidence="1">
    <location>
        <begin position="12"/>
        <end position="21"/>
    </location>
</feature>
<dbReference type="Gene3D" id="3.30.450.180">
    <property type="match status" value="1"/>
</dbReference>
<organism evidence="2 3">
    <name type="scientific">Streptomyces lincolnensis</name>
    <dbReference type="NCBI Taxonomy" id="1915"/>
    <lineage>
        <taxon>Bacteria</taxon>
        <taxon>Bacillati</taxon>
        <taxon>Actinomycetota</taxon>
        <taxon>Actinomycetes</taxon>
        <taxon>Kitasatosporales</taxon>
        <taxon>Streptomycetaceae</taxon>
        <taxon>Streptomyces</taxon>
    </lineage>
</organism>
<feature type="region of interest" description="Disordered" evidence="1">
    <location>
        <begin position="1"/>
        <end position="24"/>
    </location>
</feature>
<dbReference type="Gene3D" id="1.10.260.40">
    <property type="entry name" value="lambda repressor-like DNA-binding domains"/>
    <property type="match status" value="1"/>
</dbReference>
<dbReference type="SUPFAM" id="SSF47413">
    <property type="entry name" value="lambda repressor-like DNA-binding domains"/>
    <property type="match status" value="1"/>
</dbReference>
<dbReference type="PROSITE" id="PS50943">
    <property type="entry name" value="HTH_CROC1"/>
    <property type="match status" value="1"/>
</dbReference>
<protein>
    <submittedName>
        <fullName evidence="2">DNA-binding protein</fullName>
    </submittedName>
</protein>
<feature type="region of interest" description="Disordered" evidence="1">
    <location>
        <begin position="113"/>
        <end position="139"/>
    </location>
</feature>
<keyword evidence="2" id="KW-0238">DNA-binding</keyword>
<dbReference type="PANTHER" id="PTHR35010">
    <property type="entry name" value="BLL4672 PROTEIN-RELATED"/>
    <property type="match status" value="1"/>
</dbReference>
<name>A0A1B1ME35_STRLN</name>
<dbReference type="Pfam" id="PF17765">
    <property type="entry name" value="MLTR_LBD"/>
    <property type="match status" value="1"/>
</dbReference>
<dbReference type="PANTHER" id="PTHR35010:SF2">
    <property type="entry name" value="BLL4672 PROTEIN"/>
    <property type="match status" value="1"/>
</dbReference>
<dbReference type="EMBL" id="CP016438">
    <property type="protein sequence ID" value="ANS66878.1"/>
    <property type="molecule type" value="Genomic_DNA"/>
</dbReference>